<feature type="domain" description="RRM" evidence="3">
    <location>
        <begin position="12"/>
        <end position="94"/>
    </location>
</feature>
<keyword evidence="5" id="KW-1185">Reference proteome</keyword>
<dbReference type="PANTHER" id="PTHR10501">
    <property type="entry name" value="U1 SMALL NUCLEAR RIBONUCLEOPROTEIN A/U2 SMALL NUCLEAR RIBONUCLEOPROTEIN B"/>
    <property type="match status" value="1"/>
</dbReference>
<organism evidence="4 5">
    <name type="scientific">Porites lobata</name>
    <dbReference type="NCBI Taxonomy" id="104759"/>
    <lineage>
        <taxon>Eukaryota</taxon>
        <taxon>Metazoa</taxon>
        <taxon>Cnidaria</taxon>
        <taxon>Anthozoa</taxon>
        <taxon>Hexacorallia</taxon>
        <taxon>Scleractinia</taxon>
        <taxon>Fungiina</taxon>
        <taxon>Poritidae</taxon>
        <taxon>Porites</taxon>
    </lineage>
</organism>
<proteinExistence type="predicted"/>
<evidence type="ECO:0000259" key="3">
    <source>
        <dbReference type="PROSITE" id="PS50102"/>
    </source>
</evidence>
<evidence type="ECO:0000256" key="1">
    <source>
        <dbReference type="ARBA" id="ARBA00022884"/>
    </source>
</evidence>
<evidence type="ECO:0000256" key="2">
    <source>
        <dbReference type="PROSITE-ProRule" id="PRU00176"/>
    </source>
</evidence>
<dbReference type="EMBL" id="CALNXK010000003">
    <property type="protein sequence ID" value="CAH3034606.1"/>
    <property type="molecule type" value="Genomic_DNA"/>
</dbReference>
<accession>A0ABN8MXU0</accession>
<dbReference type="Pfam" id="PF00076">
    <property type="entry name" value="RRM_1"/>
    <property type="match status" value="2"/>
</dbReference>
<evidence type="ECO:0000313" key="5">
    <source>
        <dbReference type="Proteomes" id="UP001159405"/>
    </source>
</evidence>
<dbReference type="Gene3D" id="3.30.70.330">
    <property type="match status" value="2"/>
</dbReference>
<dbReference type="InterPro" id="IPR012677">
    <property type="entry name" value="Nucleotide-bd_a/b_plait_sf"/>
</dbReference>
<name>A0ABN8MXU0_9CNID</name>
<reference evidence="4 5" key="1">
    <citation type="submission" date="2022-05" db="EMBL/GenBank/DDBJ databases">
        <authorList>
            <consortium name="Genoscope - CEA"/>
            <person name="William W."/>
        </authorList>
    </citation>
    <scope>NUCLEOTIDE SEQUENCE [LARGE SCALE GENOMIC DNA]</scope>
</reference>
<dbReference type="SUPFAM" id="SSF54928">
    <property type="entry name" value="RNA-binding domain, RBD"/>
    <property type="match status" value="1"/>
</dbReference>
<comment type="caution">
    <text evidence="4">The sequence shown here is derived from an EMBL/GenBank/DDBJ whole genome shotgun (WGS) entry which is preliminary data.</text>
</comment>
<gene>
    <name evidence="4" type="ORF">PLOB_00025311</name>
</gene>
<evidence type="ECO:0000313" key="4">
    <source>
        <dbReference type="EMBL" id="CAH3034606.1"/>
    </source>
</evidence>
<sequence>MDSKSTSDDEVRTLFVSGLPIDVKPREIYLLFRGFKGYEGSLLKLTDKQGKTQSPVAFVTFENREQAEEAKASLQGVRFDPDASLTLRLEFARSNTKVSKPVNKQAVLAPHFFPREPQFIPADFAAAGFFPTPPEPSLAYPAPIFNDIMVAAATAHNPFNHHPTIIQQLQGFPQHHSIIPLPSPTAPLGDITGNLPCTTLFVANLEKGCTEQQLREIFARTHGFRRLKIHDKGSGSPVCFVEYQYFINSNDFSIYFLFLRTIMPPGEKAGGIRIEFAKSKMGES</sequence>
<dbReference type="InterPro" id="IPR000504">
    <property type="entry name" value="RRM_dom"/>
</dbReference>
<dbReference type="PROSITE" id="PS50102">
    <property type="entry name" value="RRM"/>
    <property type="match status" value="1"/>
</dbReference>
<dbReference type="InterPro" id="IPR035979">
    <property type="entry name" value="RBD_domain_sf"/>
</dbReference>
<protein>
    <recommendedName>
        <fullName evidence="3">RRM domain-containing protein</fullName>
    </recommendedName>
</protein>
<dbReference type="Proteomes" id="UP001159405">
    <property type="component" value="Unassembled WGS sequence"/>
</dbReference>
<keyword evidence="1 2" id="KW-0694">RNA-binding</keyword>
<dbReference type="SMART" id="SM00360">
    <property type="entry name" value="RRM"/>
    <property type="match status" value="2"/>
</dbReference>